<dbReference type="EMBL" id="MU251551">
    <property type="protein sequence ID" value="KAG9232391.1"/>
    <property type="molecule type" value="Genomic_DNA"/>
</dbReference>
<sequence>MPSEQESMMVIANKSNNQKIHIRILIGKNTFSKTKQGLWNQLKQGLLLSLSIFSIYSPQPLRSISPRIFPTLEQSYVMLALPNDIQIMTETGLQHSGAMPIAEKAPLGEFKYFSILPSEIRLVVWKFAMPQPRRIVLGPHGTKKQLDSYALPRALNRYSYRLLLEMKSDQHPVTLQINKESRIETLKRYRLADIKVPWLVADNRLGYTLYRPNLRSNWMCFDPFLDIFIVGIVSYDWYARVMTRNPGCFDSIRHIEIDCTALNQLPGDGSAGMSGWSSSTRSFLWPLAIFKNIQRITLANWPTPSVTVLPLHISSFHAALRLVYPERPLLKIFQLTEHGELRLNNDEEVAEFQQRVGHHIMDHVEKVLQNLRARVESGIHVMPEVKWKDSKMGIQEM</sequence>
<dbReference type="OrthoDB" id="3530648at2759"/>
<accession>A0A9P7YFD1</accession>
<evidence type="ECO:0000313" key="3">
    <source>
        <dbReference type="Proteomes" id="UP000824998"/>
    </source>
</evidence>
<gene>
    <name evidence="2" type="ORF">BJ875DRAFT_443206</name>
</gene>
<dbReference type="InterPro" id="IPR045518">
    <property type="entry name" value="2EXR"/>
</dbReference>
<dbReference type="PANTHER" id="PTHR35910:SF1">
    <property type="entry name" value="2EXR DOMAIN-CONTAINING PROTEIN"/>
    <property type="match status" value="1"/>
</dbReference>
<protein>
    <recommendedName>
        <fullName evidence="1">2EXR domain-containing protein</fullName>
    </recommendedName>
</protein>
<proteinExistence type="predicted"/>
<reference evidence="2" key="1">
    <citation type="journal article" date="2021" name="IMA Fungus">
        <title>Genomic characterization of three marine fungi, including Emericellopsis atlantica sp. nov. with signatures of a generalist lifestyle and marine biomass degradation.</title>
        <authorList>
            <person name="Hagestad O.C."/>
            <person name="Hou L."/>
            <person name="Andersen J.H."/>
            <person name="Hansen E.H."/>
            <person name="Altermark B."/>
            <person name="Li C."/>
            <person name="Kuhnert E."/>
            <person name="Cox R.J."/>
            <person name="Crous P.W."/>
            <person name="Spatafora J.W."/>
            <person name="Lail K."/>
            <person name="Amirebrahimi M."/>
            <person name="Lipzen A."/>
            <person name="Pangilinan J."/>
            <person name="Andreopoulos W."/>
            <person name="Hayes R.D."/>
            <person name="Ng V."/>
            <person name="Grigoriev I.V."/>
            <person name="Jackson S.A."/>
            <person name="Sutton T.D.S."/>
            <person name="Dobson A.D.W."/>
            <person name="Rama T."/>
        </authorList>
    </citation>
    <scope>NUCLEOTIDE SEQUENCE</scope>
    <source>
        <strain evidence="2">TRa018bII</strain>
    </source>
</reference>
<comment type="caution">
    <text evidence="2">The sequence shown here is derived from an EMBL/GenBank/DDBJ whole genome shotgun (WGS) entry which is preliminary data.</text>
</comment>
<dbReference type="Proteomes" id="UP000824998">
    <property type="component" value="Unassembled WGS sequence"/>
</dbReference>
<feature type="domain" description="2EXR" evidence="1">
    <location>
        <begin position="110"/>
        <end position="193"/>
    </location>
</feature>
<keyword evidence="3" id="KW-1185">Reference proteome</keyword>
<evidence type="ECO:0000259" key="1">
    <source>
        <dbReference type="Pfam" id="PF20150"/>
    </source>
</evidence>
<organism evidence="2 3">
    <name type="scientific">Amylocarpus encephaloides</name>
    <dbReference type="NCBI Taxonomy" id="45428"/>
    <lineage>
        <taxon>Eukaryota</taxon>
        <taxon>Fungi</taxon>
        <taxon>Dikarya</taxon>
        <taxon>Ascomycota</taxon>
        <taxon>Pezizomycotina</taxon>
        <taxon>Leotiomycetes</taxon>
        <taxon>Helotiales</taxon>
        <taxon>Helotiales incertae sedis</taxon>
        <taxon>Amylocarpus</taxon>
    </lineage>
</organism>
<dbReference type="Pfam" id="PF20150">
    <property type="entry name" value="2EXR"/>
    <property type="match status" value="1"/>
</dbReference>
<dbReference type="PANTHER" id="PTHR35910">
    <property type="entry name" value="2EXR DOMAIN-CONTAINING PROTEIN"/>
    <property type="match status" value="1"/>
</dbReference>
<name>A0A9P7YFD1_9HELO</name>
<evidence type="ECO:0000313" key="2">
    <source>
        <dbReference type="EMBL" id="KAG9232391.1"/>
    </source>
</evidence>
<dbReference type="AlphaFoldDB" id="A0A9P7YFD1"/>